<sequence>MADVVFKENNWIDWNLSLPARGLAGVDTGCVPPPFVLDDRPAPASGPGAFPGFDLVHAPDCNPGPHSVFN</sequence>
<dbReference type="Proteomes" id="UP000299102">
    <property type="component" value="Unassembled WGS sequence"/>
</dbReference>
<dbReference type="OrthoDB" id="5962536at2759"/>
<evidence type="ECO:0000313" key="1">
    <source>
        <dbReference type="EMBL" id="GBP78905.1"/>
    </source>
</evidence>
<accession>A0A4C1YX27</accession>
<reference evidence="1 2" key="1">
    <citation type="journal article" date="2019" name="Commun. Biol.">
        <title>The bagworm genome reveals a unique fibroin gene that provides high tensile strength.</title>
        <authorList>
            <person name="Kono N."/>
            <person name="Nakamura H."/>
            <person name="Ohtoshi R."/>
            <person name="Tomita M."/>
            <person name="Numata K."/>
            <person name="Arakawa K."/>
        </authorList>
    </citation>
    <scope>NUCLEOTIDE SEQUENCE [LARGE SCALE GENOMIC DNA]</scope>
</reference>
<name>A0A4C1YX27_EUMVA</name>
<evidence type="ECO:0000313" key="2">
    <source>
        <dbReference type="Proteomes" id="UP000299102"/>
    </source>
</evidence>
<keyword evidence="2" id="KW-1185">Reference proteome</keyword>
<proteinExistence type="predicted"/>
<comment type="caution">
    <text evidence="1">The sequence shown here is derived from an EMBL/GenBank/DDBJ whole genome shotgun (WGS) entry which is preliminary data.</text>
</comment>
<organism evidence="1 2">
    <name type="scientific">Eumeta variegata</name>
    <name type="common">Bagworm moth</name>
    <name type="synonym">Eumeta japonica</name>
    <dbReference type="NCBI Taxonomy" id="151549"/>
    <lineage>
        <taxon>Eukaryota</taxon>
        <taxon>Metazoa</taxon>
        <taxon>Ecdysozoa</taxon>
        <taxon>Arthropoda</taxon>
        <taxon>Hexapoda</taxon>
        <taxon>Insecta</taxon>
        <taxon>Pterygota</taxon>
        <taxon>Neoptera</taxon>
        <taxon>Endopterygota</taxon>
        <taxon>Lepidoptera</taxon>
        <taxon>Glossata</taxon>
        <taxon>Ditrysia</taxon>
        <taxon>Tineoidea</taxon>
        <taxon>Psychidae</taxon>
        <taxon>Oiketicinae</taxon>
        <taxon>Eumeta</taxon>
    </lineage>
</organism>
<dbReference type="EMBL" id="BGZK01001392">
    <property type="protein sequence ID" value="GBP78905.1"/>
    <property type="molecule type" value="Genomic_DNA"/>
</dbReference>
<gene>
    <name evidence="1" type="ORF">EVAR_55944_1</name>
</gene>
<dbReference type="AlphaFoldDB" id="A0A4C1YX27"/>
<protein>
    <submittedName>
        <fullName evidence="1">Uncharacterized protein</fullName>
    </submittedName>
</protein>